<reference evidence="2 3" key="1">
    <citation type="submission" date="2020-08" db="EMBL/GenBank/DDBJ databases">
        <title>Genomic Encyclopedia of Type Strains, Phase III (KMG-III): the genomes of soil and plant-associated and newly described type strains.</title>
        <authorList>
            <person name="Whitman W."/>
        </authorList>
    </citation>
    <scope>NUCLEOTIDE SEQUENCE [LARGE SCALE GENOMIC DNA]</scope>
    <source>
        <strain evidence="2 3">CECT 3287</strain>
    </source>
</reference>
<dbReference type="InterPro" id="IPR002477">
    <property type="entry name" value="Peptidoglycan-bd-like"/>
</dbReference>
<organism evidence="2 3">
    <name type="scientific">Actinoplanes campanulatus</name>
    <dbReference type="NCBI Taxonomy" id="113559"/>
    <lineage>
        <taxon>Bacteria</taxon>
        <taxon>Bacillati</taxon>
        <taxon>Actinomycetota</taxon>
        <taxon>Actinomycetes</taxon>
        <taxon>Micromonosporales</taxon>
        <taxon>Micromonosporaceae</taxon>
        <taxon>Actinoplanes</taxon>
    </lineage>
</organism>
<dbReference type="Pfam" id="PF01471">
    <property type="entry name" value="PG_binding_1"/>
    <property type="match status" value="1"/>
</dbReference>
<dbReference type="RefSeq" id="WP_183218499.1">
    <property type="nucleotide sequence ID" value="NZ_BMPW01000024.1"/>
</dbReference>
<evidence type="ECO:0000259" key="1">
    <source>
        <dbReference type="Pfam" id="PF01471"/>
    </source>
</evidence>
<proteinExistence type="predicted"/>
<name>A0A7W5ADL0_9ACTN</name>
<dbReference type="Proteomes" id="UP000590749">
    <property type="component" value="Unassembled WGS sequence"/>
</dbReference>
<dbReference type="SUPFAM" id="SSF47090">
    <property type="entry name" value="PGBD-like"/>
    <property type="match status" value="1"/>
</dbReference>
<evidence type="ECO:0000313" key="3">
    <source>
        <dbReference type="Proteomes" id="UP000590749"/>
    </source>
</evidence>
<sequence>MSARGMLSVVGSAVGGLIGWNEPVPPADPEVLRALFADLGVRIAPDDAQLAEAVRYFQMRTGLPADGEAGPRTVHLLSRYAAEARELSRIRAA</sequence>
<comment type="caution">
    <text evidence="2">The sequence shown here is derived from an EMBL/GenBank/DDBJ whole genome shotgun (WGS) entry which is preliminary data.</text>
</comment>
<evidence type="ECO:0000313" key="2">
    <source>
        <dbReference type="EMBL" id="MBB3094191.1"/>
    </source>
</evidence>
<protein>
    <recommendedName>
        <fullName evidence="1">Peptidoglycan binding-like domain-containing protein</fullName>
    </recommendedName>
</protein>
<dbReference type="InterPro" id="IPR036365">
    <property type="entry name" value="PGBD-like_sf"/>
</dbReference>
<keyword evidence="3" id="KW-1185">Reference proteome</keyword>
<dbReference type="Gene3D" id="1.10.101.10">
    <property type="entry name" value="PGBD-like superfamily/PGBD"/>
    <property type="match status" value="1"/>
</dbReference>
<dbReference type="InterPro" id="IPR036366">
    <property type="entry name" value="PGBDSf"/>
</dbReference>
<dbReference type="AlphaFoldDB" id="A0A7W5ADL0"/>
<gene>
    <name evidence="2" type="ORF">FHR83_001843</name>
</gene>
<accession>A0A7W5ADL0</accession>
<dbReference type="EMBL" id="JACHXF010000003">
    <property type="protein sequence ID" value="MBB3094191.1"/>
    <property type="molecule type" value="Genomic_DNA"/>
</dbReference>
<feature type="domain" description="Peptidoglycan binding-like" evidence="1">
    <location>
        <begin position="47"/>
        <end position="75"/>
    </location>
</feature>